<evidence type="ECO:0000256" key="2">
    <source>
        <dbReference type="SAM" id="MobiDB-lite"/>
    </source>
</evidence>
<keyword evidence="4" id="KW-1185">Reference proteome</keyword>
<sequence length="396" mass="44185">MSSISTRNCGLNFPYPHEGFIELLLDTCVAISDLEKTEQEAETHSKLLQICVEDLGSESLHGLKQEGLYSILNALETRKRDARECSQKHLNDLGLYTTEDIQEQTLRIKQAVEELDITIPSLREMVLARSKSTAFTDDPFYSKLAETSTNIRQLALQLGISVNPEPFSIGSLADRYLGRDSDDTAMDRFVDWDGGATHADLELANDFASSFPSHPQLKPCSSSFDSLTGDNAILPMHHTNSSAVAADSISTTSSHSTSGANSSVARETQSNLNPEMSEVKVITQLKCKRDQVSRLQKENENVKQTILELNNQIVTLKTLSGLRRQKLDRVKAQLKIMQSRVPAQQEWISAAQFVTENILNYQILPILSKMGEEIQDQAARTVRVMRTRRQNSESLV</sequence>
<accession>A0AA38UD83</accession>
<feature type="region of interest" description="Disordered" evidence="2">
    <location>
        <begin position="244"/>
        <end position="275"/>
    </location>
</feature>
<evidence type="ECO:0000256" key="1">
    <source>
        <dbReference type="SAM" id="Coils"/>
    </source>
</evidence>
<reference evidence="3" key="1">
    <citation type="submission" date="2022-08" db="EMBL/GenBank/DDBJ databases">
        <authorList>
            <consortium name="DOE Joint Genome Institute"/>
            <person name="Min B."/>
            <person name="Riley R."/>
            <person name="Sierra-Patev S."/>
            <person name="Naranjo-Ortiz M."/>
            <person name="Looney B."/>
            <person name="Konkel Z."/>
            <person name="Slot J.C."/>
            <person name="Sakamoto Y."/>
            <person name="Steenwyk J.L."/>
            <person name="Rokas A."/>
            <person name="Carro J."/>
            <person name="Camarero S."/>
            <person name="Ferreira P."/>
            <person name="Molpeceres G."/>
            <person name="Ruiz-Duenas F.J."/>
            <person name="Serrano A."/>
            <person name="Henrissat B."/>
            <person name="Drula E."/>
            <person name="Hughes K.W."/>
            <person name="Mata J.L."/>
            <person name="Ishikawa N.K."/>
            <person name="Vargas-Isla R."/>
            <person name="Ushijima S."/>
            <person name="Smith C.A."/>
            <person name="Ahrendt S."/>
            <person name="Andreopoulos W."/>
            <person name="He G."/>
            <person name="Labutti K."/>
            <person name="Lipzen A."/>
            <person name="Ng V."/>
            <person name="Sandor L."/>
            <person name="Barry K."/>
            <person name="Martinez A.T."/>
            <person name="Xiao Y."/>
            <person name="Gibbons J.G."/>
            <person name="Terashima K."/>
            <person name="Hibbett D.S."/>
            <person name="Grigoriev I.V."/>
        </authorList>
    </citation>
    <scope>NUCLEOTIDE SEQUENCE</scope>
    <source>
        <strain evidence="3">TFB9207</strain>
    </source>
</reference>
<evidence type="ECO:0000313" key="4">
    <source>
        <dbReference type="Proteomes" id="UP001163846"/>
    </source>
</evidence>
<organism evidence="3 4">
    <name type="scientific">Lentinula raphanica</name>
    <dbReference type="NCBI Taxonomy" id="153919"/>
    <lineage>
        <taxon>Eukaryota</taxon>
        <taxon>Fungi</taxon>
        <taxon>Dikarya</taxon>
        <taxon>Basidiomycota</taxon>
        <taxon>Agaricomycotina</taxon>
        <taxon>Agaricomycetes</taxon>
        <taxon>Agaricomycetidae</taxon>
        <taxon>Agaricales</taxon>
        <taxon>Marasmiineae</taxon>
        <taxon>Omphalotaceae</taxon>
        <taxon>Lentinula</taxon>
    </lineage>
</organism>
<protein>
    <submittedName>
        <fullName evidence="3">Uncharacterized protein</fullName>
    </submittedName>
</protein>
<name>A0AA38UD83_9AGAR</name>
<keyword evidence="1" id="KW-0175">Coiled coil</keyword>
<feature type="compositionally biased region" description="Low complexity" evidence="2">
    <location>
        <begin position="245"/>
        <end position="263"/>
    </location>
</feature>
<dbReference type="EMBL" id="MU806249">
    <property type="protein sequence ID" value="KAJ3837391.1"/>
    <property type="molecule type" value="Genomic_DNA"/>
</dbReference>
<evidence type="ECO:0000313" key="3">
    <source>
        <dbReference type="EMBL" id="KAJ3837391.1"/>
    </source>
</evidence>
<dbReference type="AlphaFoldDB" id="A0AA38UD83"/>
<proteinExistence type="predicted"/>
<dbReference type="Proteomes" id="UP001163846">
    <property type="component" value="Unassembled WGS sequence"/>
</dbReference>
<feature type="compositionally biased region" description="Polar residues" evidence="2">
    <location>
        <begin position="264"/>
        <end position="274"/>
    </location>
</feature>
<feature type="coiled-coil region" evidence="1">
    <location>
        <begin position="285"/>
        <end position="319"/>
    </location>
</feature>
<comment type="caution">
    <text evidence="3">The sequence shown here is derived from an EMBL/GenBank/DDBJ whole genome shotgun (WGS) entry which is preliminary data.</text>
</comment>
<gene>
    <name evidence="3" type="ORF">F5878DRAFT_622504</name>
</gene>